<comment type="caution">
    <text evidence="1">The sequence shown here is derived from an EMBL/GenBank/DDBJ whole genome shotgun (WGS) entry which is preliminary data.</text>
</comment>
<accession>A0A8X6N774</accession>
<name>A0A8X6N774_NEPPI</name>
<sequence>MMRSFVNTVTGDPVTDCFQQNAKEIYRICKKHDGFLLSCFVRDKSYLKTLEYLIEEKKKSELDILCIWLYASYIAEFYPKTSEKVIGMLQKYFNSSRFYGWCSQKHIYCFTELIKRIDGITPL</sequence>
<dbReference type="AlphaFoldDB" id="A0A8X6N774"/>
<dbReference type="EMBL" id="BMAW01054758">
    <property type="protein sequence ID" value="GFS97859.1"/>
    <property type="molecule type" value="Genomic_DNA"/>
</dbReference>
<gene>
    <name evidence="1" type="ORF">NPIL_660321</name>
</gene>
<keyword evidence="2" id="KW-1185">Reference proteome</keyword>
<reference evidence="1" key="1">
    <citation type="submission" date="2020-08" db="EMBL/GenBank/DDBJ databases">
        <title>Multicomponent nature underlies the extraordinary mechanical properties of spider dragline silk.</title>
        <authorList>
            <person name="Kono N."/>
            <person name="Nakamura H."/>
            <person name="Mori M."/>
            <person name="Yoshida Y."/>
            <person name="Ohtoshi R."/>
            <person name="Malay A.D."/>
            <person name="Moran D.A.P."/>
            <person name="Tomita M."/>
            <person name="Numata K."/>
            <person name="Arakawa K."/>
        </authorList>
    </citation>
    <scope>NUCLEOTIDE SEQUENCE</scope>
</reference>
<evidence type="ECO:0000313" key="2">
    <source>
        <dbReference type="Proteomes" id="UP000887013"/>
    </source>
</evidence>
<dbReference type="Proteomes" id="UP000887013">
    <property type="component" value="Unassembled WGS sequence"/>
</dbReference>
<protein>
    <submittedName>
        <fullName evidence="1">Uncharacterized protein</fullName>
    </submittedName>
</protein>
<proteinExistence type="predicted"/>
<organism evidence="1 2">
    <name type="scientific">Nephila pilipes</name>
    <name type="common">Giant wood spider</name>
    <name type="synonym">Nephila maculata</name>
    <dbReference type="NCBI Taxonomy" id="299642"/>
    <lineage>
        <taxon>Eukaryota</taxon>
        <taxon>Metazoa</taxon>
        <taxon>Ecdysozoa</taxon>
        <taxon>Arthropoda</taxon>
        <taxon>Chelicerata</taxon>
        <taxon>Arachnida</taxon>
        <taxon>Araneae</taxon>
        <taxon>Araneomorphae</taxon>
        <taxon>Entelegynae</taxon>
        <taxon>Araneoidea</taxon>
        <taxon>Nephilidae</taxon>
        <taxon>Nephila</taxon>
    </lineage>
</organism>
<evidence type="ECO:0000313" key="1">
    <source>
        <dbReference type="EMBL" id="GFS97859.1"/>
    </source>
</evidence>